<comment type="caution">
    <text evidence="3">The sequence shown here is derived from an EMBL/GenBank/DDBJ whole genome shotgun (WGS) entry which is preliminary data.</text>
</comment>
<sequence>MSTPSDADDPAAEPEAVPEVRRTNRLAITALVIGLLAVTFLAVGAAVLALDMRESPGPVRDSAGRITKAREVPVTTLRKGDCFTGFTETAPARTVRSMPCTEPHDGEVVDEKQLAAGPYPGEQAVTFQASQACKGWLKKFQTSRVRDDLSAFNTEPERDSWKDGDREVLCTLHYTGPGALGTPLESTLDKSLKEVTGLRPGDCLPDIEGWSAVARTVACTEPHLYEVITLFELPDGPYAGDAPTKRRAAVGCTRLLRAAFKRDRPPVAMSGVAWPPEEWQWDEGTRTAICLARPSKGRLNRSVMPQPAVRT</sequence>
<feature type="transmembrane region" description="Helical" evidence="1">
    <location>
        <begin position="26"/>
        <end position="50"/>
    </location>
</feature>
<dbReference type="Proteomes" id="UP001597063">
    <property type="component" value="Unassembled WGS sequence"/>
</dbReference>
<keyword evidence="4" id="KW-1185">Reference proteome</keyword>
<dbReference type="RefSeq" id="WP_131758697.1">
    <property type="nucleotide sequence ID" value="NZ_CAACUY010000057.1"/>
</dbReference>
<keyword evidence="1" id="KW-0472">Membrane</keyword>
<keyword evidence="1" id="KW-1133">Transmembrane helix</keyword>
<keyword evidence="1" id="KW-0812">Transmembrane</keyword>
<gene>
    <name evidence="3" type="ORF">ACFQZM_19270</name>
</gene>
<dbReference type="InterPro" id="IPR026004">
    <property type="entry name" value="Septum_form"/>
</dbReference>
<reference evidence="4" key="1">
    <citation type="journal article" date="2019" name="Int. J. Syst. Evol. Microbiol.">
        <title>The Global Catalogue of Microorganisms (GCM) 10K type strain sequencing project: providing services to taxonomists for standard genome sequencing and annotation.</title>
        <authorList>
            <consortium name="The Broad Institute Genomics Platform"/>
            <consortium name="The Broad Institute Genome Sequencing Center for Infectious Disease"/>
            <person name="Wu L."/>
            <person name="Ma J."/>
        </authorList>
    </citation>
    <scope>NUCLEOTIDE SEQUENCE [LARGE SCALE GENOMIC DNA]</scope>
    <source>
        <strain evidence="4">JCM 9371</strain>
    </source>
</reference>
<name>A0ABW2XLF0_9ACTN</name>
<evidence type="ECO:0000259" key="2">
    <source>
        <dbReference type="Pfam" id="PF13845"/>
    </source>
</evidence>
<proteinExistence type="predicted"/>
<feature type="domain" description="Septum formation-related" evidence="2">
    <location>
        <begin position="79"/>
        <end position="290"/>
    </location>
</feature>
<dbReference type="Pfam" id="PF13845">
    <property type="entry name" value="Septum_form"/>
    <property type="match status" value="1"/>
</dbReference>
<evidence type="ECO:0000313" key="3">
    <source>
        <dbReference type="EMBL" id="MFD0686650.1"/>
    </source>
</evidence>
<evidence type="ECO:0000256" key="1">
    <source>
        <dbReference type="SAM" id="Phobius"/>
    </source>
</evidence>
<dbReference type="EMBL" id="JBHTGP010000011">
    <property type="protein sequence ID" value="MFD0686650.1"/>
    <property type="molecule type" value="Genomic_DNA"/>
</dbReference>
<evidence type="ECO:0000313" key="4">
    <source>
        <dbReference type="Proteomes" id="UP001597063"/>
    </source>
</evidence>
<protein>
    <submittedName>
        <fullName evidence="3">Septum formation family protein</fullName>
    </submittedName>
</protein>
<organism evidence="3 4">
    <name type="scientific">Actinomadura fibrosa</name>
    <dbReference type="NCBI Taxonomy" id="111802"/>
    <lineage>
        <taxon>Bacteria</taxon>
        <taxon>Bacillati</taxon>
        <taxon>Actinomycetota</taxon>
        <taxon>Actinomycetes</taxon>
        <taxon>Streptosporangiales</taxon>
        <taxon>Thermomonosporaceae</taxon>
        <taxon>Actinomadura</taxon>
    </lineage>
</organism>
<accession>A0ABW2XLF0</accession>